<organism evidence="2 3">
    <name type="scientific">Panagrellus redivivus</name>
    <name type="common">Microworm</name>
    <dbReference type="NCBI Taxonomy" id="6233"/>
    <lineage>
        <taxon>Eukaryota</taxon>
        <taxon>Metazoa</taxon>
        <taxon>Ecdysozoa</taxon>
        <taxon>Nematoda</taxon>
        <taxon>Chromadorea</taxon>
        <taxon>Rhabditida</taxon>
        <taxon>Tylenchina</taxon>
        <taxon>Panagrolaimomorpha</taxon>
        <taxon>Panagrolaimoidea</taxon>
        <taxon>Panagrolaimidae</taxon>
        <taxon>Panagrellus</taxon>
    </lineage>
</organism>
<name>A0A7E4V1I9_PANRE</name>
<dbReference type="AlphaFoldDB" id="A0A7E4V1I9"/>
<dbReference type="WBParaSite" id="Pan_g15069.t1">
    <property type="protein sequence ID" value="Pan_g15069.t1"/>
    <property type="gene ID" value="Pan_g15069"/>
</dbReference>
<feature type="chain" id="PRO_5028874832" evidence="1">
    <location>
        <begin position="24"/>
        <end position="106"/>
    </location>
</feature>
<sequence>MSPRRTYLQLSVIIIVCILTASALKCCTNAECTKSIECPLEASKSCRNGTVYDCTALAGGCNFGICYCQKNLCNAKPEELVSDEESAASKLIVINVLLLFGHFLFL</sequence>
<evidence type="ECO:0000313" key="2">
    <source>
        <dbReference type="Proteomes" id="UP000492821"/>
    </source>
</evidence>
<keyword evidence="2" id="KW-1185">Reference proteome</keyword>
<protein>
    <submittedName>
        <fullName evidence="3">EB domain-containing protein</fullName>
    </submittedName>
</protein>
<reference evidence="2" key="1">
    <citation type="journal article" date="2013" name="Genetics">
        <title>The draft genome and transcriptome of Panagrellus redivivus are shaped by the harsh demands of a free-living lifestyle.</title>
        <authorList>
            <person name="Srinivasan J."/>
            <person name="Dillman A.R."/>
            <person name="Macchietto M.G."/>
            <person name="Heikkinen L."/>
            <person name="Lakso M."/>
            <person name="Fracchia K.M."/>
            <person name="Antoshechkin I."/>
            <person name="Mortazavi A."/>
            <person name="Wong G."/>
            <person name="Sternberg P.W."/>
        </authorList>
    </citation>
    <scope>NUCLEOTIDE SEQUENCE [LARGE SCALE GENOMIC DNA]</scope>
    <source>
        <strain evidence="2">MT8872</strain>
    </source>
</reference>
<evidence type="ECO:0000313" key="3">
    <source>
        <dbReference type="WBParaSite" id="Pan_g15069.t1"/>
    </source>
</evidence>
<feature type="signal peptide" evidence="1">
    <location>
        <begin position="1"/>
        <end position="23"/>
    </location>
</feature>
<dbReference type="Proteomes" id="UP000492821">
    <property type="component" value="Unassembled WGS sequence"/>
</dbReference>
<evidence type="ECO:0000256" key="1">
    <source>
        <dbReference type="SAM" id="SignalP"/>
    </source>
</evidence>
<proteinExistence type="predicted"/>
<keyword evidence="1" id="KW-0732">Signal</keyword>
<reference evidence="3" key="2">
    <citation type="submission" date="2020-10" db="UniProtKB">
        <authorList>
            <consortium name="WormBaseParasite"/>
        </authorList>
    </citation>
    <scope>IDENTIFICATION</scope>
</reference>
<accession>A0A7E4V1I9</accession>